<evidence type="ECO:0000313" key="2">
    <source>
        <dbReference type="EMBL" id="EYC33117.1"/>
    </source>
</evidence>
<feature type="domain" description="SCP" evidence="1">
    <location>
        <begin position="113"/>
        <end position="217"/>
    </location>
</feature>
<gene>
    <name evidence="2" type="primary">Acey_s0002.g610</name>
    <name evidence="2" type="ORF">Y032_0002g610</name>
</gene>
<dbReference type="SUPFAM" id="SSF55797">
    <property type="entry name" value="PR-1-like"/>
    <property type="match status" value="1"/>
</dbReference>
<sequence length="228" mass="25951">MMASSTIDQKLEAVRADGGYQERATPFIDRPILVVFCHKSCGGSKTQVGSSKTFEAAADKYVYIFYCITQTKHRSHLMEYHINQHCIARTTKAMNSFADEMCAEFPNARMSDQARVIIVDIHNRRRAVLAQGLVRNGRNYYNMPKGSNIMEMAYNCTLEAGAQMYADRCTSEGSPDDQRPLWGENFLVIKETLDPILAMSRCPYPVYLMCLDKHALADMLVWFQEYAI</sequence>
<protein>
    <recommendedName>
        <fullName evidence="1">SCP domain-containing protein</fullName>
    </recommendedName>
</protein>
<keyword evidence="3" id="KW-1185">Reference proteome</keyword>
<dbReference type="OrthoDB" id="5903974at2759"/>
<evidence type="ECO:0000313" key="3">
    <source>
        <dbReference type="Proteomes" id="UP000024635"/>
    </source>
</evidence>
<proteinExistence type="predicted"/>
<reference evidence="3" key="1">
    <citation type="journal article" date="2015" name="Nat. Genet.">
        <title>The genome and transcriptome of the zoonotic hookworm Ancylostoma ceylanicum identify infection-specific gene families.</title>
        <authorList>
            <person name="Schwarz E.M."/>
            <person name="Hu Y."/>
            <person name="Antoshechkin I."/>
            <person name="Miller M.M."/>
            <person name="Sternberg P.W."/>
            <person name="Aroian R.V."/>
        </authorList>
    </citation>
    <scope>NUCLEOTIDE SEQUENCE</scope>
    <source>
        <strain evidence="3">HY135</strain>
    </source>
</reference>
<accession>A0A016W1I5</accession>
<comment type="caution">
    <text evidence="2">The sequence shown here is derived from an EMBL/GenBank/DDBJ whole genome shotgun (WGS) entry which is preliminary data.</text>
</comment>
<name>A0A016W1I5_9BILA</name>
<dbReference type="SMART" id="SM00198">
    <property type="entry name" value="SCP"/>
    <property type="match status" value="1"/>
</dbReference>
<dbReference type="CDD" id="cd05380">
    <property type="entry name" value="CAP_euk"/>
    <property type="match status" value="1"/>
</dbReference>
<evidence type="ECO:0000259" key="1">
    <source>
        <dbReference type="SMART" id="SM00198"/>
    </source>
</evidence>
<dbReference type="Proteomes" id="UP000024635">
    <property type="component" value="Unassembled WGS sequence"/>
</dbReference>
<dbReference type="InterPro" id="IPR014044">
    <property type="entry name" value="CAP_dom"/>
</dbReference>
<dbReference type="AlphaFoldDB" id="A0A016W1I5"/>
<dbReference type="InterPro" id="IPR035940">
    <property type="entry name" value="CAP_sf"/>
</dbReference>
<organism evidence="2 3">
    <name type="scientific">Ancylostoma ceylanicum</name>
    <dbReference type="NCBI Taxonomy" id="53326"/>
    <lineage>
        <taxon>Eukaryota</taxon>
        <taxon>Metazoa</taxon>
        <taxon>Ecdysozoa</taxon>
        <taxon>Nematoda</taxon>
        <taxon>Chromadorea</taxon>
        <taxon>Rhabditida</taxon>
        <taxon>Rhabditina</taxon>
        <taxon>Rhabditomorpha</taxon>
        <taxon>Strongyloidea</taxon>
        <taxon>Ancylostomatidae</taxon>
        <taxon>Ancylostomatinae</taxon>
        <taxon>Ancylostoma</taxon>
    </lineage>
</organism>
<dbReference type="STRING" id="53326.A0A016W1I5"/>
<dbReference type="Gene3D" id="3.40.33.10">
    <property type="entry name" value="CAP"/>
    <property type="match status" value="1"/>
</dbReference>
<dbReference type="Pfam" id="PF00188">
    <property type="entry name" value="CAP"/>
    <property type="match status" value="1"/>
</dbReference>
<dbReference type="EMBL" id="JARK01001338">
    <property type="protein sequence ID" value="EYC33117.1"/>
    <property type="molecule type" value="Genomic_DNA"/>
</dbReference>